<evidence type="ECO:0000313" key="2">
    <source>
        <dbReference type="EMBL" id="BET01138.1"/>
    </source>
</evidence>
<keyword evidence="3" id="KW-1185">Reference proteome</keyword>
<reference evidence="2 3" key="1">
    <citation type="submission" date="2023-09" db="EMBL/GenBank/DDBJ databases">
        <title>Nesidiocoris tenuis whole genome shotgun sequence.</title>
        <authorList>
            <person name="Shibata T."/>
            <person name="Shimoda M."/>
            <person name="Kobayashi T."/>
            <person name="Uehara T."/>
        </authorList>
    </citation>
    <scope>NUCLEOTIDE SEQUENCE [LARGE SCALE GENOMIC DNA]</scope>
    <source>
        <strain evidence="2 3">Japan</strain>
    </source>
</reference>
<evidence type="ECO:0000313" key="3">
    <source>
        <dbReference type="Proteomes" id="UP001307889"/>
    </source>
</evidence>
<evidence type="ECO:0000256" key="1">
    <source>
        <dbReference type="SAM" id="MobiDB-lite"/>
    </source>
</evidence>
<name>A0ABN7BE67_9HEMI</name>
<dbReference type="EMBL" id="AP028920">
    <property type="protein sequence ID" value="BET01138.1"/>
    <property type="molecule type" value="Genomic_DNA"/>
</dbReference>
<proteinExistence type="predicted"/>
<gene>
    <name evidence="2" type="ORF">NTJ_13949</name>
</gene>
<dbReference type="Proteomes" id="UP001307889">
    <property type="component" value="Chromosome 12"/>
</dbReference>
<accession>A0ABN7BE67</accession>
<organism evidence="2 3">
    <name type="scientific">Nesidiocoris tenuis</name>
    <dbReference type="NCBI Taxonomy" id="355587"/>
    <lineage>
        <taxon>Eukaryota</taxon>
        <taxon>Metazoa</taxon>
        <taxon>Ecdysozoa</taxon>
        <taxon>Arthropoda</taxon>
        <taxon>Hexapoda</taxon>
        <taxon>Insecta</taxon>
        <taxon>Pterygota</taxon>
        <taxon>Neoptera</taxon>
        <taxon>Paraneoptera</taxon>
        <taxon>Hemiptera</taxon>
        <taxon>Heteroptera</taxon>
        <taxon>Panheteroptera</taxon>
        <taxon>Cimicomorpha</taxon>
        <taxon>Miridae</taxon>
        <taxon>Dicyphina</taxon>
        <taxon>Nesidiocoris</taxon>
    </lineage>
</organism>
<protein>
    <submittedName>
        <fullName evidence="2">Uncharacterized protein</fullName>
    </submittedName>
</protein>
<feature type="compositionally biased region" description="Pro residues" evidence="1">
    <location>
        <begin position="47"/>
        <end position="61"/>
    </location>
</feature>
<sequence>MEYIVLWIPSWDYCVLFRENSADNIWQVSDSLAVLPVAPSDPKRRAAPPPPVAHPPAPPPHWQISGSGTRPFAIRHNSIRDRDQQSQSALTAEVPMMGDVRAHQR</sequence>
<feature type="region of interest" description="Disordered" evidence="1">
    <location>
        <begin position="38"/>
        <end position="105"/>
    </location>
</feature>